<proteinExistence type="predicted"/>
<accession>A0A2N6K2B2</accession>
<dbReference type="EMBL" id="NRQW01000300">
    <property type="protein sequence ID" value="PLZ89142.1"/>
    <property type="molecule type" value="Genomic_DNA"/>
</dbReference>
<evidence type="ECO:0000313" key="1">
    <source>
        <dbReference type="EMBL" id="PLZ89142.1"/>
    </source>
</evidence>
<evidence type="ECO:0000313" key="2">
    <source>
        <dbReference type="Proteomes" id="UP000235036"/>
    </source>
</evidence>
<name>A0A2N6K2B2_FISMU</name>
<dbReference type="AlphaFoldDB" id="A0A2N6K2B2"/>
<keyword evidence="2" id="KW-1185">Reference proteome</keyword>
<sequence length="197" mass="22813">MYLLSLHQLARVQITTSKHIHKMGINTINHFLELDEINFLSSQSISKEIANSFQKLLYKSEQKTLRTRLKLKEINLIIFPSWSHSEEILYEELTNIIISLSNHPQKNKITLLIENSDISDKDVEIFLYSIAMDLMINNVIVIDNELQISLIGKLNEIQWKALIPCIQGRVPLVNENKFAINSIGVENFIDYDLHQIV</sequence>
<comment type="caution">
    <text evidence="1">The sequence shown here is derived from an EMBL/GenBank/DDBJ whole genome shotgun (WGS) entry which is preliminary data.</text>
</comment>
<organism evidence="1 2">
    <name type="scientific">Fischerella muscicola CCMEE 5323</name>
    <dbReference type="NCBI Taxonomy" id="2019572"/>
    <lineage>
        <taxon>Bacteria</taxon>
        <taxon>Bacillati</taxon>
        <taxon>Cyanobacteriota</taxon>
        <taxon>Cyanophyceae</taxon>
        <taxon>Nostocales</taxon>
        <taxon>Hapalosiphonaceae</taxon>
        <taxon>Fischerella</taxon>
    </lineage>
</organism>
<protein>
    <submittedName>
        <fullName evidence="1">Uncharacterized protein</fullName>
    </submittedName>
</protein>
<gene>
    <name evidence="1" type="ORF">CEN44_13755</name>
</gene>
<dbReference type="Proteomes" id="UP000235036">
    <property type="component" value="Unassembled WGS sequence"/>
</dbReference>
<reference evidence="1 2" key="1">
    <citation type="submission" date="2017-08" db="EMBL/GenBank/DDBJ databases">
        <title>Genomes of Fischerella (Mastigocladus) sp. strains.</title>
        <authorList>
            <person name="Miller S.R."/>
        </authorList>
    </citation>
    <scope>NUCLEOTIDE SEQUENCE [LARGE SCALE GENOMIC DNA]</scope>
    <source>
        <strain evidence="1 2">CCMEE 5323</strain>
    </source>
</reference>
<dbReference type="RefSeq" id="WP_026085849.1">
    <property type="nucleotide sequence ID" value="NZ_CAWNVR010000400.1"/>
</dbReference>